<name>A0A4Q7WXL9_9ACTN</name>
<feature type="transmembrane region" description="Helical" evidence="1">
    <location>
        <begin position="101"/>
        <end position="118"/>
    </location>
</feature>
<evidence type="ECO:0000313" key="3">
    <source>
        <dbReference type="EMBL" id="RZU15387.1"/>
    </source>
</evidence>
<evidence type="ECO:0000313" key="4">
    <source>
        <dbReference type="Proteomes" id="UP000292027"/>
    </source>
</evidence>
<dbReference type="InterPro" id="IPR055568">
    <property type="entry name" value="DUF7144"/>
</dbReference>
<dbReference type="Pfam" id="PF23636">
    <property type="entry name" value="DUF7144"/>
    <property type="match status" value="1"/>
</dbReference>
<feature type="transmembrane region" description="Helical" evidence="1">
    <location>
        <begin position="74"/>
        <end position="94"/>
    </location>
</feature>
<dbReference type="RefSeq" id="WP_130443932.1">
    <property type="nucleotide sequence ID" value="NZ_SHKR01000012.1"/>
</dbReference>
<dbReference type="EMBL" id="SHKR01000012">
    <property type="protein sequence ID" value="RZU15387.1"/>
    <property type="molecule type" value="Genomic_DNA"/>
</dbReference>
<protein>
    <recommendedName>
        <fullName evidence="2">DUF7144 domain-containing protein</fullName>
    </recommendedName>
</protein>
<reference evidence="3 4" key="1">
    <citation type="journal article" date="2015" name="Stand. Genomic Sci.">
        <title>Genomic Encyclopedia of Bacterial and Archaeal Type Strains, Phase III: the genomes of soil and plant-associated and newly described type strains.</title>
        <authorList>
            <person name="Whitman W.B."/>
            <person name="Woyke T."/>
            <person name="Klenk H.P."/>
            <person name="Zhou Y."/>
            <person name="Lilburn T.G."/>
            <person name="Beck B.J."/>
            <person name="De Vos P."/>
            <person name="Vandamme P."/>
            <person name="Eisen J.A."/>
            <person name="Garrity G."/>
            <person name="Hugenholtz P."/>
            <person name="Kyrpides N.C."/>
        </authorList>
    </citation>
    <scope>NUCLEOTIDE SEQUENCE [LARGE SCALE GENOMIC DNA]</scope>
    <source>
        <strain evidence="3 4">VKM Ac-2540</strain>
    </source>
</reference>
<sequence length="154" mass="17152">MPEPEELSSGAHRRPGEVEVPEWTSRWVGGILFAGVMMIVLGMIHAFQGFVAIFDDTYFLVRPSRLAIHLSYDNWGWIHLVVALFVLAAGIALLNGRVWGRVVGVIVAIASILLNMAFLAAYPIWSTITIAVDVLIIWSLTVHGDELRQMLDRK</sequence>
<dbReference type="Proteomes" id="UP000292027">
    <property type="component" value="Unassembled WGS sequence"/>
</dbReference>
<feature type="domain" description="DUF7144" evidence="2">
    <location>
        <begin position="31"/>
        <end position="144"/>
    </location>
</feature>
<gene>
    <name evidence="3" type="ORF">EV645_2924</name>
</gene>
<keyword evidence="1" id="KW-0472">Membrane</keyword>
<feature type="transmembrane region" description="Helical" evidence="1">
    <location>
        <begin position="31"/>
        <end position="54"/>
    </location>
</feature>
<keyword evidence="1" id="KW-0812">Transmembrane</keyword>
<evidence type="ECO:0000259" key="2">
    <source>
        <dbReference type="Pfam" id="PF23636"/>
    </source>
</evidence>
<keyword evidence="4" id="KW-1185">Reference proteome</keyword>
<proteinExistence type="predicted"/>
<dbReference type="AlphaFoldDB" id="A0A4Q7WXL9"/>
<dbReference type="OrthoDB" id="4482242at2"/>
<organism evidence="3 4">
    <name type="scientific">Kribbella rubisoli</name>
    <dbReference type="NCBI Taxonomy" id="3075929"/>
    <lineage>
        <taxon>Bacteria</taxon>
        <taxon>Bacillati</taxon>
        <taxon>Actinomycetota</taxon>
        <taxon>Actinomycetes</taxon>
        <taxon>Propionibacteriales</taxon>
        <taxon>Kribbellaceae</taxon>
        <taxon>Kribbella</taxon>
    </lineage>
</organism>
<keyword evidence="1" id="KW-1133">Transmembrane helix</keyword>
<comment type="caution">
    <text evidence="3">The sequence shown here is derived from an EMBL/GenBank/DDBJ whole genome shotgun (WGS) entry which is preliminary data.</text>
</comment>
<evidence type="ECO:0000256" key="1">
    <source>
        <dbReference type="SAM" id="Phobius"/>
    </source>
</evidence>
<accession>A0A4Q7WXL9</accession>